<dbReference type="GO" id="GO:0030261">
    <property type="term" value="P:chromosome condensation"/>
    <property type="evidence" value="ECO:0007669"/>
    <property type="project" value="EnsemblMetazoa"/>
</dbReference>
<sequence length="95" mass="10939">MRLPASLRGDREKDRDRDSDKENAGSGSLIRRCASIAGSLVRPSARESSMENQQCLKRKRTQTLDSQYCSPLSPSSSSKRYRIRPREPIERMRRQ</sequence>
<dbReference type="Proteomes" id="UP000001292">
    <property type="component" value="Unassembled WGS sequence"/>
</dbReference>
<evidence type="ECO:0000313" key="3">
    <source>
        <dbReference type="Proteomes" id="UP000001292"/>
    </source>
</evidence>
<keyword evidence="3" id="KW-1185">Reference proteome</keyword>
<proteinExistence type="predicted"/>
<dbReference type="GO" id="GO:0006325">
    <property type="term" value="P:chromatin organization"/>
    <property type="evidence" value="ECO:0007669"/>
    <property type="project" value="EnsemblMetazoa"/>
</dbReference>
<evidence type="ECO:0000313" key="2">
    <source>
        <dbReference type="EMBL" id="EDW52639.1"/>
    </source>
</evidence>
<dbReference type="EMBL" id="CH678984">
    <property type="protein sequence ID" value="EDW52639.1"/>
    <property type="molecule type" value="Genomic_DNA"/>
</dbReference>
<feature type="compositionally biased region" description="Basic and acidic residues" evidence="1">
    <location>
        <begin position="8"/>
        <end position="23"/>
    </location>
</feature>
<dbReference type="GO" id="GO:0000278">
    <property type="term" value="P:mitotic cell cycle"/>
    <property type="evidence" value="ECO:0007669"/>
    <property type="project" value="EnsemblMetazoa"/>
</dbReference>
<organism evidence="3">
    <name type="scientific">Drosophila sechellia</name>
    <name type="common">Fruit fly</name>
    <dbReference type="NCBI Taxonomy" id="7238"/>
    <lineage>
        <taxon>Eukaryota</taxon>
        <taxon>Metazoa</taxon>
        <taxon>Ecdysozoa</taxon>
        <taxon>Arthropoda</taxon>
        <taxon>Hexapoda</taxon>
        <taxon>Insecta</taxon>
        <taxon>Pterygota</taxon>
        <taxon>Neoptera</taxon>
        <taxon>Endopterygota</taxon>
        <taxon>Diptera</taxon>
        <taxon>Brachycera</taxon>
        <taxon>Muscomorpha</taxon>
        <taxon>Ephydroidea</taxon>
        <taxon>Drosophilidae</taxon>
        <taxon>Drosophila</taxon>
        <taxon>Sophophora</taxon>
    </lineage>
</organism>
<reference evidence="2 3" key="1">
    <citation type="journal article" date="2007" name="Nature">
        <title>Evolution of genes and genomes on the Drosophila phylogeny.</title>
        <authorList>
            <consortium name="Drosophila 12 Genomes Consortium"/>
            <person name="Clark A.G."/>
            <person name="Eisen M.B."/>
            <person name="Smith D.R."/>
            <person name="Bergman C.M."/>
            <person name="Oliver B."/>
            <person name="Markow T.A."/>
            <person name="Kaufman T.C."/>
            <person name="Kellis M."/>
            <person name="Gelbart W."/>
            <person name="Iyer V.N."/>
            <person name="Pollard D.A."/>
            <person name="Sackton T.B."/>
            <person name="Larracuente A.M."/>
            <person name="Singh N.D."/>
            <person name="Abad J.P."/>
            <person name="Abt D.N."/>
            <person name="Adryan B."/>
            <person name="Aguade M."/>
            <person name="Akashi H."/>
            <person name="Anderson W.W."/>
            <person name="Aquadro C.F."/>
            <person name="Ardell D.H."/>
            <person name="Arguello R."/>
            <person name="Artieri C.G."/>
            <person name="Barbash D.A."/>
            <person name="Barker D."/>
            <person name="Barsanti P."/>
            <person name="Batterham P."/>
            <person name="Batzoglou S."/>
            <person name="Begun D."/>
            <person name="Bhutkar A."/>
            <person name="Blanco E."/>
            <person name="Bosak S.A."/>
            <person name="Bradley R.K."/>
            <person name="Brand A.D."/>
            <person name="Brent M.R."/>
            <person name="Brooks A.N."/>
            <person name="Brown R.H."/>
            <person name="Butlin R.K."/>
            <person name="Caggese C."/>
            <person name="Calvi B.R."/>
            <person name="Bernardo de Carvalho A."/>
            <person name="Caspi A."/>
            <person name="Castrezana S."/>
            <person name="Celniker S.E."/>
            <person name="Chang J.L."/>
            <person name="Chapple C."/>
            <person name="Chatterji S."/>
            <person name="Chinwalla A."/>
            <person name="Civetta A."/>
            <person name="Clifton S.W."/>
            <person name="Comeron J.M."/>
            <person name="Costello J.C."/>
            <person name="Coyne J.A."/>
            <person name="Daub J."/>
            <person name="David R.G."/>
            <person name="Delcher A.L."/>
            <person name="Delehaunty K."/>
            <person name="Do C.B."/>
            <person name="Ebling H."/>
            <person name="Edwards K."/>
            <person name="Eickbush T."/>
            <person name="Evans J.D."/>
            <person name="Filipski A."/>
            <person name="Findeiss S."/>
            <person name="Freyhult E."/>
            <person name="Fulton L."/>
            <person name="Fulton R."/>
            <person name="Garcia A.C."/>
            <person name="Gardiner A."/>
            <person name="Garfield D.A."/>
            <person name="Garvin B.E."/>
            <person name="Gibson G."/>
            <person name="Gilbert D."/>
            <person name="Gnerre S."/>
            <person name="Godfrey J."/>
            <person name="Good R."/>
            <person name="Gotea V."/>
            <person name="Gravely B."/>
            <person name="Greenberg A.J."/>
            <person name="Griffiths-Jones S."/>
            <person name="Gross S."/>
            <person name="Guigo R."/>
            <person name="Gustafson E.A."/>
            <person name="Haerty W."/>
            <person name="Hahn M.W."/>
            <person name="Halligan D.L."/>
            <person name="Halpern A.L."/>
            <person name="Halter G.M."/>
            <person name="Han M.V."/>
            <person name="Heger A."/>
            <person name="Hillier L."/>
            <person name="Hinrichs A.S."/>
            <person name="Holmes I."/>
            <person name="Hoskins R.A."/>
            <person name="Hubisz M.J."/>
            <person name="Hultmark D."/>
            <person name="Huntley M.A."/>
            <person name="Jaffe D.B."/>
            <person name="Jagadeeshan S."/>
            <person name="Jeck W.R."/>
            <person name="Johnson J."/>
            <person name="Jones C.D."/>
            <person name="Jordan W.C."/>
            <person name="Karpen G.H."/>
            <person name="Kataoka E."/>
            <person name="Keightley P.D."/>
            <person name="Kheradpour P."/>
            <person name="Kirkness E.F."/>
            <person name="Koerich L.B."/>
            <person name="Kristiansen K."/>
            <person name="Kudrna D."/>
            <person name="Kulathinal R.J."/>
            <person name="Kumar S."/>
            <person name="Kwok R."/>
            <person name="Lander E."/>
            <person name="Langley C.H."/>
            <person name="Lapoint R."/>
            <person name="Lazzaro B.P."/>
            <person name="Lee S.J."/>
            <person name="Levesque L."/>
            <person name="Li R."/>
            <person name="Lin C.F."/>
            <person name="Lin M.F."/>
            <person name="Lindblad-Toh K."/>
            <person name="Llopart A."/>
            <person name="Long M."/>
            <person name="Low L."/>
            <person name="Lozovsky E."/>
            <person name="Lu J."/>
            <person name="Luo M."/>
            <person name="Machado C.A."/>
            <person name="Makalowski W."/>
            <person name="Marzo M."/>
            <person name="Matsuda M."/>
            <person name="Matzkin L."/>
            <person name="McAllister B."/>
            <person name="McBride C.S."/>
            <person name="McKernan B."/>
            <person name="McKernan K."/>
            <person name="Mendez-Lago M."/>
            <person name="Minx P."/>
            <person name="Mollenhauer M.U."/>
            <person name="Montooth K."/>
            <person name="Mount S.M."/>
            <person name="Mu X."/>
            <person name="Myers E."/>
            <person name="Negre B."/>
            <person name="Newfeld S."/>
            <person name="Nielsen R."/>
            <person name="Noor M.A."/>
            <person name="O'Grady P."/>
            <person name="Pachter L."/>
            <person name="Papaceit M."/>
            <person name="Parisi M.J."/>
            <person name="Parisi M."/>
            <person name="Parts L."/>
            <person name="Pedersen J.S."/>
            <person name="Pesole G."/>
            <person name="Phillippy A.M."/>
            <person name="Ponting C.P."/>
            <person name="Pop M."/>
            <person name="Porcelli D."/>
            <person name="Powell J.R."/>
            <person name="Prohaska S."/>
            <person name="Pruitt K."/>
            <person name="Puig M."/>
            <person name="Quesneville H."/>
            <person name="Ram K.R."/>
            <person name="Rand D."/>
            <person name="Rasmussen M.D."/>
            <person name="Reed L.K."/>
            <person name="Reenan R."/>
            <person name="Reily A."/>
            <person name="Remington K.A."/>
            <person name="Rieger T.T."/>
            <person name="Ritchie M.G."/>
            <person name="Robin C."/>
            <person name="Rogers Y.H."/>
            <person name="Rohde C."/>
            <person name="Rozas J."/>
            <person name="Rubenfield M.J."/>
            <person name="Ruiz A."/>
            <person name="Russo S."/>
            <person name="Salzberg S.L."/>
            <person name="Sanchez-Gracia A."/>
            <person name="Saranga D.J."/>
            <person name="Sato H."/>
            <person name="Schaeffer S.W."/>
            <person name="Schatz M.C."/>
            <person name="Schlenke T."/>
            <person name="Schwartz R."/>
            <person name="Segarra C."/>
            <person name="Singh R.S."/>
            <person name="Sirot L."/>
            <person name="Sirota M."/>
            <person name="Sisneros N.B."/>
            <person name="Smith C.D."/>
            <person name="Smith T.F."/>
            <person name="Spieth J."/>
            <person name="Stage D.E."/>
            <person name="Stark A."/>
            <person name="Stephan W."/>
            <person name="Strausberg R.L."/>
            <person name="Strempel S."/>
            <person name="Sturgill D."/>
            <person name="Sutton G."/>
            <person name="Sutton G.G."/>
            <person name="Tao W."/>
            <person name="Teichmann S."/>
            <person name="Tobari Y.N."/>
            <person name="Tomimura Y."/>
            <person name="Tsolas J.M."/>
            <person name="Valente V.L."/>
            <person name="Venter E."/>
            <person name="Venter J.C."/>
            <person name="Vicario S."/>
            <person name="Vieira F.G."/>
            <person name="Vilella A.J."/>
            <person name="Villasante A."/>
            <person name="Walenz B."/>
            <person name="Wang J."/>
            <person name="Wasserman M."/>
            <person name="Watts T."/>
            <person name="Wilson D."/>
            <person name="Wilson R.K."/>
            <person name="Wing R.A."/>
            <person name="Wolfner M.F."/>
            <person name="Wong A."/>
            <person name="Wong G.K."/>
            <person name="Wu C.I."/>
            <person name="Wu G."/>
            <person name="Yamamoto D."/>
            <person name="Yang H.P."/>
            <person name="Yang S.P."/>
            <person name="Yorke J.A."/>
            <person name="Yoshida K."/>
            <person name="Zdobnov E."/>
            <person name="Zhang P."/>
            <person name="Zhang Y."/>
            <person name="Zimin A.V."/>
            <person name="Baldwin J."/>
            <person name="Abdouelleil A."/>
            <person name="Abdulkadir J."/>
            <person name="Abebe A."/>
            <person name="Abera B."/>
            <person name="Abreu J."/>
            <person name="Acer S.C."/>
            <person name="Aftuck L."/>
            <person name="Alexander A."/>
            <person name="An P."/>
            <person name="Anderson E."/>
            <person name="Anderson S."/>
            <person name="Arachi H."/>
            <person name="Azer M."/>
            <person name="Bachantsang P."/>
            <person name="Barry A."/>
            <person name="Bayul T."/>
            <person name="Berlin A."/>
            <person name="Bessette D."/>
            <person name="Bloom T."/>
            <person name="Blye J."/>
            <person name="Boguslavskiy L."/>
            <person name="Bonnet C."/>
            <person name="Boukhgalter B."/>
            <person name="Bourzgui I."/>
            <person name="Brown A."/>
            <person name="Cahill P."/>
            <person name="Channer S."/>
            <person name="Cheshatsang Y."/>
            <person name="Chuda L."/>
            <person name="Citroen M."/>
            <person name="Collymore A."/>
            <person name="Cooke P."/>
            <person name="Costello M."/>
            <person name="D'Aco K."/>
            <person name="Daza R."/>
            <person name="De Haan G."/>
            <person name="DeGray S."/>
            <person name="DeMaso C."/>
            <person name="Dhargay N."/>
            <person name="Dooley K."/>
            <person name="Dooley E."/>
            <person name="Doricent M."/>
            <person name="Dorje P."/>
            <person name="Dorjee K."/>
            <person name="Dupes A."/>
            <person name="Elong R."/>
            <person name="Falk J."/>
            <person name="Farina A."/>
            <person name="Faro S."/>
            <person name="Ferguson D."/>
            <person name="Fisher S."/>
            <person name="Foley C.D."/>
            <person name="Franke A."/>
            <person name="Friedrich D."/>
            <person name="Gadbois L."/>
            <person name="Gearin G."/>
            <person name="Gearin C.R."/>
            <person name="Giannoukos G."/>
            <person name="Goode T."/>
            <person name="Graham J."/>
            <person name="Grandbois E."/>
            <person name="Grewal S."/>
            <person name="Gyaltsen K."/>
            <person name="Hafez N."/>
            <person name="Hagos B."/>
            <person name="Hall J."/>
            <person name="Henson C."/>
            <person name="Hollinger A."/>
            <person name="Honan T."/>
            <person name="Huard M.D."/>
            <person name="Hughes L."/>
            <person name="Hurhula B."/>
            <person name="Husby M.E."/>
            <person name="Kamat A."/>
            <person name="Kanga B."/>
            <person name="Kashin S."/>
            <person name="Khazanovich D."/>
            <person name="Kisner P."/>
            <person name="Lance K."/>
            <person name="Lara M."/>
            <person name="Lee W."/>
            <person name="Lennon N."/>
            <person name="Letendre F."/>
            <person name="LeVine R."/>
            <person name="Lipovsky A."/>
            <person name="Liu X."/>
            <person name="Liu J."/>
            <person name="Liu S."/>
            <person name="Lokyitsang T."/>
            <person name="Lokyitsang Y."/>
            <person name="Lubonja R."/>
            <person name="Lui A."/>
            <person name="MacDonald P."/>
            <person name="Magnisalis V."/>
            <person name="Maru K."/>
            <person name="Matthews C."/>
            <person name="McCusker W."/>
            <person name="McDonough S."/>
            <person name="Mehta T."/>
            <person name="Meldrim J."/>
            <person name="Meneus L."/>
            <person name="Mihai O."/>
            <person name="Mihalev A."/>
            <person name="Mihova T."/>
            <person name="Mittelman R."/>
            <person name="Mlenga V."/>
            <person name="Montmayeur A."/>
            <person name="Mulrain L."/>
            <person name="Navidi A."/>
            <person name="Naylor J."/>
            <person name="Negash T."/>
            <person name="Nguyen T."/>
            <person name="Nguyen N."/>
            <person name="Nicol R."/>
            <person name="Norbu C."/>
            <person name="Norbu N."/>
            <person name="Novod N."/>
            <person name="O'Neill B."/>
            <person name="Osman S."/>
            <person name="Markiewicz E."/>
            <person name="Oyono O.L."/>
            <person name="Patti C."/>
            <person name="Phunkhang P."/>
            <person name="Pierre F."/>
            <person name="Priest M."/>
            <person name="Raghuraman S."/>
            <person name="Rege F."/>
            <person name="Reyes R."/>
            <person name="Rise C."/>
            <person name="Rogov P."/>
            <person name="Ross K."/>
            <person name="Ryan E."/>
            <person name="Settipalli S."/>
            <person name="Shea T."/>
            <person name="Sherpa N."/>
            <person name="Shi L."/>
            <person name="Shih D."/>
            <person name="Sparrow T."/>
            <person name="Spaulding J."/>
            <person name="Stalker J."/>
            <person name="Stange-Thomann N."/>
            <person name="Stavropoulos S."/>
            <person name="Stone C."/>
            <person name="Strader C."/>
            <person name="Tesfaye S."/>
            <person name="Thomson T."/>
            <person name="Thoulutsang Y."/>
            <person name="Thoulutsang D."/>
            <person name="Topham K."/>
            <person name="Topping I."/>
            <person name="Tsamla T."/>
            <person name="Vassiliev H."/>
            <person name="Vo A."/>
            <person name="Wangchuk T."/>
            <person name="Wangdi T."/>
            <person name="Weiand M."/>
            <person name="Wilkinson J."/>
            <person name="Wilson A."/>
            <person name="Yadav S."/>
            <person name="Young G."/>
            <person name="Yu Q."/>
            <person name="Zembek L."/>
            <person name="Zhong D."/>
            <person name="Zimmer A."/>
            <person name="Zwirko Z."/>
            <person name="Jaffe D.B."/>
            <person name="Alvarez P."/>
            <person name="Brockman W."/>
            <person name="Butler J."/>
            <person name="Chin C."/>
            <person name="Gnerre S."/>
            <person name="Grabherr M."/>
            <person name="Kleber M."/>
            <person name="Mauceli E."/>
            <person name="MacCallum I."/>
        </authorList>
    </citation>
    <scope>NUCLEOTIDE SEQUENCE [LARGE SCALE GENOMIC DNA]</scope>
    <source>
        <strain evidence="3">Rob3c / Tucson 14021-0248.25</strain>
    </source>
</reference>
<dbReference type="GO" id="GO:0005737">
    <property type="term" value="C:cytoplasm"/>
    <property type="evidence" value="ECO:0007669"/>
    <property type="project" value="EnsemblMetazoa"/>
</dbReference>
<dbReference type="GO" id="GO:0005652">
    <property type="term" value="C:nuclear lamina"/>
    <property type="evidence" value="ECO:0007669"/>
    <property type="project" value="EnsemblMetazoa"/>
</dbReference>
<feature type="region of interest" description="Disordered" evidence="1">
    <location>
        <begin position="1"/>
        <end position="95"/>
    </location>
</feature>
<dbReference type="GO" id="GO:0007344">
    <property type="term" value="P:pronuclear fusion"/>
    <property type="evidence" value="ECO:0007669"/>
    <property type="project" value="EnsemblMetazoa"/>
</dbReference>
<protein>
    <submittedName>
        <fullName evidence="2">GM11046</fullName>
    </submittedName>
</protein>
<gene>
    <name evidence="2" type="primary">Dsec\GM11046</name>
    <name evidence="2" type="ORF">Dsec_GM11046</name>
</gene>
<dbReference type="HOGENOM" id="CLU_2375023_0_0_1"/>
<dbReference type="STRING" id="7238.B4IP94"/>
<name>B4IP94_DROSE</name>
<accession>B4IP94</accession>
<feature type="compositionally biased region" description="Basic and acidic residues" evidence="1">
    <location>
        <begin position="84"/>
        <end position="95"/>
    </location>
</feature>
<dbReference type="GO" id="GO:0006260">
    <property type="term" value="P:DNA replication"/>
    <property type="evidence" value="ECO:0007669"/>
    <property type="project" value="EnsemblMetazoa"/>
</dbReference>
<dbReference type="AlphaFoldDB" id="B4IP94"/>
<evidence type="ECO:0000256" key="1">
    <source>
        <dbReference type="SAM" id="MobiDB-lite"/>
    </source>
</evidence>